<dbReference type="EMBL" id="BAAADA010000044">
    <property type="protein sequence ID" value="GAA0478403.1"/>
    <property type="molecule type" value="Genomic_DNA"/>
</dbReference>
<organism evidence="8 9">
    <name type="scientific">Alkalibacterium indicireducens</name>
    <dbReference type="NCBI Taxonomy" id="398758"/>
    <lineage>
        <taxon>Bacteria</taxon>
        <taxon>Bacillati</taxon>
        <taxon>Bacillota</taxon>
        <taxon>Bacilli</taxon>
        <taxon>Lactobacillales</taxon>
        <taxon>Carnobacteriaceae</taxon>
        <taxon>Alkalibacterium</taxon>
    </lineage>
</organism>
<keyword evidence="9" id="KW-1185">Reference proteome</keyword>
<dbReference type="PANTHER" id="PTHR21716">
    <property type="entry name" value="TRANSMEMBRANE PROTEIN"/>
    <property type="match status" value="1"/>
</dbReference>
<evidence type="ECO:0000256" key="5">
    <source>
        <dbReference type="ARBA" id="ARBA00023136"/>
    </source>
</evidence>
<dbReference type="RefSeq" id="WP_346024075.1">
    <property type="nucleotide sequence ID" value="NZ_BAAADA010000044.1"/>
</dbReference>
<evidence type="ECO:0000256" key="2">
    <source>
        <dbReference type="ARBA" id="ARBA00009773"/>
    </source>
</evidence>
<dbReference type="Pfam" id="PF01594">
    <property type="entry name" value="AI-2E_transport"/>
    <property type="match status" value="1"/>
</dbReference>
<comment type="similarity">
    <text evidence="2">Belongs to the autoinducer-2 exporter (AI-2E) (TC 2.A.86) family.</text>
</comment>
<proteinExistence type="inferred from homology"/>
<feature type="transmembrane region" description="Helical" evidence="7">
    <location>
        <begin position="12"/>
        <end position="32"/>
    </location>
</feature>
<name>A0ABP3KF65_9LACT</name>
<feature type="region of interest" description="Disordered" evidence="6">
    <location>
        <begin position="408"/>
        <end position="438"/>
    </location>
</feature>
<protein>
    <submittedName>
        <fullName evidence="8">Cell elongation protein CozEb</fullName>
    </submittedName>
</protein>
<dbReference type="PANTHER" id="PTHR21716:SF69">
    <property type="entry name" value="TRANSPORT PROTEIN YUBA-RELATED"/>
    <property type="match status" value="1"/>
</dbReference>
<feature type="transmembrane region" description="Helical" evidence="7">
    <location>
        <begin position="38"/>
        <end position="63"/>
    </location>
</feature>
<sequence length="438" mass="49149">MKQTRWIKFLGGSNLLFTLVTLILIGIVAIIFNQVDYIFTPLFVIVSNILMPFVIALLLYYLFNPFVDFLEKKKVKRIYGVVILFLLLIGVLVVGIGSLYPLLRDQVASFIENFPDFIQSIIASVTGWLEDLPFGNEIESFIQEGEDFVTSIPDNLNQYLSDGFSGLSAVMTGLTNVVVTIVTFPIILFFLLKDEKRFFYAVLSIVPPKWREDLIRVSSEINDQVGAYVKGQLIIATSIAVMMFIGFSIINLEFSGVLAVIAGFTSIIPYIGPTLAFIPALVIALIDSWWMVIQLLLVWAVVQFVDGNLIEPNVMGRQLNVHPLTIIIVLLVMGDLLGLFGLIFGVPIYAILKVIVVHFFQQFKKRYNKYYGDLAGEYEVRTIEAAVSGKSKHDPQLKRNIQIAKLKNKKENKKVKGDTEAGQSGEEQIDDSVEIDDE</sequence>
<keyword evidence="3 7" id="KW-0812">Transmembrane</keyword>
<feature type="transmembrane region" description="Helical" evidence="7">
    <location>
        <begin position="289"/>
        <end position="305"/>
    </location>
</feature>
<gene>
    <name evidence="8" type="primary">cozEb</name>
    <name evidence="8" type="ORF">GCM10008936_05820</name>
</gene>
<dbReference type="InterPro" id="IPR002549">
    <property type="entry name" value="AI-2E-like"/>
</dbReference>
<comment type="caution">
    <text evidence="8">The sequence shown here is derived from an EMBL/GenBank/DDBJ whole genome shotgun (WGS) entry which is preliminary data.</text>
</comment>
<dbReference type="Proteomes" id="UP001410648">
    <property type="component" value="Unassembled WGS sequence"/>
</dbReference>
<feature type="compositionally biased region" description="Acidic residues" evidence="6">
    <location>
        <begin position="427"/>
        <end position="438"/>
    </location>
</feature>
<evidence type="ECO:0000313" key="9">
    <source>
        <dbReference type="Proteomes" id="UP001410648"/>
    </source>
</evidence>
<evidence type="ECO:0000256" key="4">
    <source>
        <dbReference type="ARBA" id="ARBA00022989"/>
    </source>
</evidence>
<evidence type="ECO:0000256" key="6">
    <source>
        <dbReference type="SAM" id="MobiDB-lite"/>
    </source>
</evidence>
<feature type="transmembrane region" description="Helical" evidence="7">
    <location>
        <begin position="169"/>
        <end position="192"/>
    </location>
</feature>
<evidence type="ECO:0000256" key="7">
    <source>
        <dbReference type="SAM" id="Phobius"/>
    </source>
</evidence>
<evidence type="ECO:0000256" key="1">
    <source>
        <dbReference type="ARBA" id="ARBA00004141"/>
    </source>
</evidence>
<keyword evidence="4 7" id="KW-1133">Transmembrane helix</keyword>
<feature type="transmembrane region" description="Helical" evidence="7">
    <location>
        <begin position="78"/>
        <end position="100"/>
    </location>
</feature>
<feature type="transmembrane region" description="Helical" evidence="7">
    <location>
        <begin position="233"/>
        <end position="252"/>
    </location>
</feature>
<evidence type="ECO:0000256" key="3">
    <source>
        <dbReference type="ARBA" id="ARBA00022692"/>
    </source>
</evidence>
<feature type="transmembrane region" description="Helical" evidence="7">
    <location>
        <begin position="325"/>
        <end position="356"/>
    </location>
</feature>
<evidence type="ECO:0000313" key="8">
    <source>
        <dbReference type="EMBL" id="GAA0478403.1"/>
    </source>
</evidence>
<reference evidence="9" key="1">
    <citation type="journal article" date="2019" name="Int. J. Syst. Evol. Microbiol.">
        <title>The Global Catalogue of Microorganisms (GCM) 10K type strain sequencing project: providing services to taxonomists for standard genome sequencing and annotation.</title>
        <authorList>
            <consortium name="The Broad Institute Genomics Platform"/>
            <consortium name="The Broad Institute Genome Sequencing Center for Infectious Disease"/>
            <person name="Wu L."/>
            <person name="Ma J."/>
        </authorList>
    </citation>
    <scope>NUCLEOTIDE SEQUENCE [LARGE SCALE GENOMIC DNA]</scope>
    <source>
        <strain evidence="9">JCM 14232</strain>
    </source>
</reference>
<keyword evidence="5 7" id="KW-0472">Membrane</keyword>
<accession>A0ABP3KF65</accession>
<comment type="subcellular location">
    <subcellularLocation>
        <location evidence="1">Membrane</location>
        <topology evidence="1">Multi-pass membrane protein</topology>
    </subcellularLocation>
</comment>
<feature type="transmembrane region" description="Helical" evidence="7">
    <location>
        <begin position="258"/>
        <end position="282"/>
    </location>
</feature>